<dbReference type="InterPro" id="IPR036872">
    <property type="entry name" value="CH_dom_sf"/>
</dbReference>
<feature type="region of interest" description="Disordered" evidence="2">
    <location>
        <begin position="1641"/>
        <end position="1660"/>
    </location>
</feature>
<dbReference type="SUPFAM" id="SSF47473">
    <property type="entry name" value="EF-hand"/>
    <property type="match status" value="1"/>
</dbReference>
<evidence type="ECO:0000259" key="3">
    <source>
        <dbReference type="PROSITE" id="PS50021"/>
    </source>
</evidence>
<feature type="compositionally biased region" description="Pro residues" evidence="2">
    <location>
        <begin position="865"/>
        <end position="880"/>
    </location>
</feature>
<evidence type="ECO:0000256" key="1">
    <source>
        <dbReference type="SAM" id="Coils"/>
    </source>
</evidence>
<accession>A0AAD8GHF4</accession>
<dbReference type="Gene3D" id="1.10.418.10">
    <property type="entry name" value="Calponin-like domain"/>
    <property type="match status" value="1"/>
</dbReference>
<sequence>MSDILCEWLNVELKVSTYVEPNSFAKDFATGYLIGEVLHKYQLQDDFDRFSKSRAADSKLNNFSRMEPTLHLLDIPFDLNIAQAIMTEQYGVATRLLYQLYIALQRKKKARLTGVAMEAMRPAAPANLQTIESGIYKELLKKIVPREADLKLKQVSQRYERKRKKIEGKVNLAHYEELRKIQKMQQDLRLHDIERHRLVKRRQGEIMARIQAAIVQIPKPPPNRTLEAIAAQKQQRKKQEAQEVYNEISHFEKMMKRLSPSGGSNAAQGILQTSFQSEGLSSKYVSPSPEEKTHAYNEYIQKIHRRLEEDAAAREHREKRRRRVLMEQLKAHEAQEEAYREEQLVNRLMRQSQQERRMAVQLMHARHEKDIIRQNRIMREKQYEERRLLEFQEALDREAALAKQEKIDYMEQTRKEIELHDAIAAEYAEARYRKHFDICQDVLNQIIDLVTKAGEYRELTHNLLPAKLMREWKELFYNGNPLYEKASVDPIPSEPNPEQLLELEKLQILDDQDYEEFQTMTGEWAPSEECEVKEPPANNNVLGHVIRRLFDIINPPRPPTPPPEFPPFSLKACAMGKLFAGKSTCLAKIARAHHIQILSADCLVQEAVKAFYDSEETEIITEEKETRKENQLTARAQLGAVLEKILKKGKSVPDEQLVDTIVEAISRLPAESGWVLDGFPVNLNQAKLLEKALSGIDPDKAISKKMKKRKTLVLTTDPTAPKEPPSPPPVLDLAVLFDVSDNMVLRRAAGSTRGQQSSDLCQEEFNPPPEGSITGVGSKEMVAAVKDLSHGQEQIQHRITGFLDTWPKLEDWFGGRQNILVKVNAEMEEDIVCKKVESILFEAMIQKEQKGKKLPIEEEKKETIPAPPAPAPAPTPPATPAHPAEKRPRSKSPKESQSLPGSAKDRKGRKPASPKGKEPSRKSSKSGASRSGSGRGRSGKKSEPTTPEVPSEPTPTEPPLPKPGSDQWVYVEETVPNEIAEYLVPYWENVCDTYINNTKAVMHNLRIEQDLIIHYLFNIRKEFKEYLKRPDHKQEFLSQWQHEYNCISDDMREDEETKAELHQRVDDLRERLWDICDNRREEAAQERNNIINDGWIEDHTGILINHYSSMMQVSVDRFQDTLHLLRDYYKGIEKNILPEASQEFTRIPLVDIINVDQNGNLEVPKSGSAQSERQTKSAAKKETEGEDKKQQIKIIPLVPRRPLSSDQSGTKIKNRTAILESKDEMLVRDIWQAALTAVSNMIAAEVQQRETEETEEQRQIEERERQRSSQTSAAAGGKDKKKDQKSAKKKGKTELHLPPPPPPSEDDIEEEKKRELKAKMRQEYFGALEHEEYMVKARLELIKSKSLAVVQDLLRKAEEAYKEIEEWFGARFLAEMKSIDQITEIIRHHIETATKIQNELVLTSMDFYINGDLKVFPDPATPPRPPSVEFQVDSTLTILQLIALYEQFCRAAPKGLVSCKDFTDILQALTTLNLGNDLLPDIWMHLSATQIQELMVLLTLDTELIDWHKFLLLAAQPWPYPSQRQLLQTLERFKGLDTDGSGFVTEEQFNKTDVWFTSDIQIPNDPTEPIPYDRMENLKKFFFMLFSDHQTSVKQLDYVNMLLYFAAHPDPVQGFYRALSITTGEYITGRKTSSNLLKSVPNMDEINSDEPPGSETPPAVDGGRVSLGALFKALCHGDFRTGDHNRFHSQDKTQAEYYENISRIYKELGYEDSEAIPYNILSQHPFMLDLIENNLRYKLTDIHKVLQIQQNEGVTQSSSAC</sequence>
<feature type="region of interest" description="Disordered" evidence="2">
    <location>
        <begin position="751"/>
        <end position="774"/>
    </location>
</feature>
<dbReference type="Pfam" id="PF06294">
    <property type="entry name" value="CH_2"/>
    <property type="match status" value="1"/>
</dbReference>
<keyword evidence="4" id="KW-0966">Cell projection</keyword>
<keyword evidence="4" id="KW-0282">Flagellum</keyword>
<dbReference type="Gene3D" id="3.40.50.300">
    <property type="entry name" value="P-loop containing nucleotide triphosphate hydrolases"/>
    <property type="match status" value="1"/>
</dbReference>
<evidence type="ECO:0000256" key="2">
    <source>
        <dbReference type="SAM" id="MobiDB-lite"/>
    </source>
</evidence>
<keyword evidence="4" id="KW-0969">Cilium</keyword>
<feature type="compositionally biased region" description="Pro residues" evidence="2">
    <location>
        <begin position="950"/>
        <end position="962"/>
    </location>
</feature>
<dbReference type="PANTHER" id="PTHR14919">
    <property type="entry name" value="KPL2-RELATED"/>
    <property type="match status" value="1"/>
</dbReference>
<feature type="compositionally biased region" description="Basic and acidic residues" evidence="2">
    <location>
        <begin position="849"/>
        <end position="863"/>
    </location>
</feature>
<dbReference type="GO" id="GO:0005737">
    <property type="term" value="C:cytoplasm"/>
    <property type="evidence" value="ECO:0007669"/>
    <property type="project" value="UniProtKB-ARBA"/>
</dbReference>
<feature type="compositionally biased region" description="Basic and acidic residues" evidence="2">
    <location>
        <begin position="1247"/>
        <end position="1267"/>
    </location>
</feature>
<keyword evidence="1" id="KW-0175">Coiled coil</keyword>
<dbReference type="PANTHER" id="PTHR14919:SF0">
    <property type="entry name" value="SPERM FLAGELLAR PROTEIN 2"/>
    <property type="match status" value="1"/>
</dbReference>
<evidence type="ECO:0000313" key="4">
    <source>
        <dbReference type="EMBL" id="KAK1174645.1"/>
    </source>
</evidence>
<organism evidence="4 5">
    <name type="scientific">Acipenser oxyrinchus oxyrinchus</name>
    <dbReference type="NCBI Taxonomy" id="40147"/>
    <lineage>
        <taxon>Eukaryota</taxon>
        <taxon>Metazoa</taxon>
        <taxon>Chordata</taxon>
        <taxon>Craniata</taxon>
        <taxon>Vertebrata</taxon>
        <taxon>Euteleostomi</taxon>
        <taxon>Actinopterygii</taxon>
        <taxon>Chondrostei</taxon>
        <taxon>Acipenseriformes</taxon>
        <taxon>Acipenseridae</taxon>
        <taxon>Acipenser</taxon>
    </lineage>
</organism>
<dbReference type="GO" id="GO:0007288">
    <property type="term" value="P:sperm axoneme assembly"/>
    <property type="evidence" value="ECO:0007669"/>
    <property type="project" value="TreeGrafter"/>
</dbReference>
<feature type="region of interest" description="Disordered" evidence="2">
    <location>
        <begin position="1246"/>
        <end position="1313"/>
    </location>
</feature>
<dbReference type="InterPro" id="IPR027417">
    <property type="entry name" value="P-loop_NTPase"/>
</dbReference>
<gene>
    <name evidence="4" type="primary">SPEF2</name>
    <name evidence="4" type="ORF">AOXY_G2183</name>
</gene>
<feature type="region of interest" description="Disordered" evidence="2">
    <location>
        <begin position="1161"/>
        <end position="1210"/>
    </location>
</feature>
<dbReference type="Pfam" id="PF22946">
    <property type="entry name" value="SPEF2_D5"/>
    <property type="match status" value="1"/>
</dbReference>
<dbReference type="EMBL" id="JAGXEW010000002">
    <property type="protein sequence ID" value="KAK1174645.1"/>
    <property type="molecule type" value="Genomic_DNA"/>
</dbReference>
<feature type="compositionally biased region" description="Basic and acidic residues" evidence="2">
    <location>
        <begin position="1173"/>
        <end position="1190"/>
    </location>
</feature>
<dbReference type="InterPro" id="IPR056199">
    <property type="entry name" value="SPEF2_C"/>
</dbReference>
<protein>
    <submittedName>
        <fullName evidence="4">Sperm flagellar protein 2 isoform X1</fullName>
    </submittedName>
</protein>
<dbReference type="Pfam" id="PF24082">
    <property type="entry name" value="SPEF2_C"/>
    <property type="match status" value="1"/>
</dbReference>
<dbReference type="GO" id="GO:0097225">
    <property type="term" value="C:sperm midpiece"/>
    <property type="evidence" value="ECO:0007669"/>
    <property type="project" value="TreeGrafter"/>
</dbReference>
<dbReference type="InterPro" id="IPR001715">
    <property type="entry name" value="CH_dom"/>
</dbReference>
<dbReference type="InterPro" id="IPR011992">
    <property type="entry name" value="EF-hand-dom_pair"/>
</dbReference>
<dbReference type="InterPro" id="IPR010441">
    <property type="entry name" value="CH_2"/>
</dbReference>
<name>A0AAD8GHF4_ACIOX</name>
<proteinExistence type="predicted"/>
<reference evidence="4" key="1">
    <citation type="submission" date="2022-02" db="EMBL/GenBank/DDBJ databases">
        <title>Atlantic sturgeon de novo genome assembly.</title>
        <authorList>
            <person name="Stock M."/>
            <person name="Klopp C."/>
            <person name="Guiguen Y."/>
            <person name="Cabau C."/>
            <person name="Parinello H."/>
            <person name="Santidrian Yebra-Pimentel E."/>
            <person name="Kuhl H."/>
            <person name="Dirks R.P."/>
            <person name="Guessner J."/>
            <person name="Wuertz S."/>
            <person name="Du K."/>
            <person name="Schartl M."/>
        </authorList>
    </citation>
    <scope>NUCLEOTIDE SEQUENCE</scope>
    <source>
        <strain evidence="4">STURGEONOMICS-FGT-2020</strain>
        <tissue evidence="4">Whole blood</tissue>
    </source>
</reference>
<feature type="domain" description="Calponin-homology (CH)" evidence="3">
    <location>
        <begin position="1"/>
        <end position="105"/>
    </location>
</feature>
<dbReference type="Proteomes" id="UP001230051">
    <property type="component" value="Unassembled WGS sequence"/>
</dbReference>
<keyword evidence="5" id="KW-1185">Reference proteome</keyword>
<dbReference type="InterPro" id="IPR052634">
    <property type="entry name" value="Sperm_flagellar-bone_growth"/>
</dbReference>
<feature type="compositionally biased region" description="Basic and acidic residues" evidence="2">
    <location>
        <begin position="1277"/>
        <end position="1286"/>
    </location>
</feature>
<feature type="region of interest" description="Disordered" evidence="2">
    <location>
        <begin position="849"/>
        <end position="966"/>
    </location>
</feature>
<dbReference type="PROSITE" id="PS50021">
    <property type="entry name" value="CH"/>
    <property type="match status" value="1"/>
</dbReference>
<dbReference type="GO" id="GO:0002177">
    <property type="term" value="C:manchette"/>
    <property type="evidence" value="ECO:0007669"/>
    <property type="project" value="TreeGrafter"/>
</dbReference>
<evidence type="ECO:0000313" key="5">
    <source>
        <dbReference type="Proteomes" id="UP001230051"/>
    </source>
</evidence>
<dbReference type="Pfam" id="PF00406">
    <property type="entry name" value="ADK"/>
    <property type="match status" value="1"/>
</dbReference>
<comment type="caution">
    <text evidence="4">The sequence shown here is derived from an EMBL/GenBank/DDBJ whole genome shotgun (WGS) entry which is preliminary data.</text>
</comment>
<dbReference type="SUPFAM" id="SSF52540">
    <property type="entry name" value="P-loop containing nucleoside triphosphate hydrolases"/>
    <property type="match status" value="1"/>
</dbReference>
<dbReference type="InterPro" id="IPR054517">
    <property type="entry name" value="SPEF2_D5"/>
</dbReference>
<feature type="coiled-coil region" evidence="1">
    <location>
        <begin position="322"/>
        <end position="351"/>
    </location>
</feature>